<comment type="catalytic activity">
    <reaction evidence="10">
        <text>adenosine + H2O + H(+) = inosine + NH4(+)</text>
        <dbReference type="Rhea" id="RHEA:24408"/>
        <dbReference type="ChEBI" id="CHEBI:15377"/>
        <dbReference type="ChEBI" id="CHEBI:15378"/>
        <dbReference type="ChEBI" id="CHEBI:16335"/>
        <dbReference type="ChEBI" id="CHEBI:17596"/>
        <dbReference type="ChEBI" id="CHEBI:28938"/>
        <dbReference type="EC" id="3.5.4.4"/>
    </reaction>
    <physiologicalReaction direction="left-to-right" evidence="10">
        <dbReference type="Rhea" id="RHEA:24409"/>
    </physiologicalReaction>
</comment>
<dbReference type="RefSeq" id="WP_377772162.1">
    <property type="nucleotide sequence ID" value="NZ_JBHUOQ010000001.1"/>
</dbReference>
<comment type="caution">
    <text evidence="14">The sequence shown here is derived from an EMBL/GenBank/DDBJ whole genome shotgun (WGS) entry which is preliminary data.</text>
</comment>
<gene>
    <name evidence="14" type="primary">pgeF</name>
    <name evidence="14" type="ORF">ACFSX4_04995</name>
</gene>
<dbReference type="Gene3D" id="3.60.140.10">
    <property type="entry name" value="CNF1/YfiH-like putative cysteine hydrolases"/>
    <property type="match status" value="1"/>
</dbReference>
<sequence length="257" mass="29085">MEFKTHKYFVGDILTDLVFGYTKRTNGVSSYPENSFNMALYIDDDSKNVHRHQELLSEEINIPSSNWVLPIQKHGSKVCQVTSKECGTNVKELTDQWYGVDGLYTYDDVLLTMNFADCVPVYIFSRENTFTGLAHAGWRGTSENITRNLIQAYDENPEDLTVIIGVSINGSSFNVDDKVIHSIDEKYLNHAVEADGEEYQLDLKTVNKNQALECGIREDNIYVTELGTEDTSTFFSYRTESGKTGRALAFIGRTVHD</sequence>
<dbReference type="PANTHER" id="PTHR30616:SF2">
    <property type="entry name" value="PURINE NUCLEOSIDE PHOSPHORYLASE LACC1"/>
    <property type="match status" value="1"/>
</dbReference>
<dbReference type="Proteomes" id="UP001597519">
    <property type="component" value="Unassembled WGS sequence"/>
</dbReference>
<keyword evidence="7" id="KW-0479">Metal-binding</keyword>
<evidence type="ECO:0000256" key="12">
    <source>
        <dbReference type="ARBA" id="ARBA00049893"/>
    </source>
</evidence>
<dbReference type="SUPFAM" id="SSF64438">
    <property type="entry name" value="CNF1/YfiH-like putative cysteine hydrolases"/>
    <property type="match status" value="1"/>
</dbReference>
<name>A0ABW5WUW1_9STAP</name>
<evidence type="ECO:0000256" key="2">
    <source>
        <dbReference type="ARBA" id="ARBA00001947"/>
    </source>
</evidence>
<evidence type="ECO:0000256" key="1">
    <source>
        <dbReference type="ARBA" id="ARBA00000553"/>
    </source>
</evidence>
<accession>A0ABW5WUW1</accession>
<dbReference type="InterPro" id="IPR038371">
    <property type="entry name" value="Cu_polyphenol_OxRdtase_sf"/>
</dbReference>
<evidence type="ECO:0000256" key="6">
    <source>
        <dbReference type="ARBA" id="ARBA00022679"/>
    </source>
</evidence>
<comment type="catalytic activity">
    <reaction evidence="12">
        <text>S-methyl-5'-thioadenosine + phosphate = 5-(methylsulfanyl)-alpha-D-ribose 1-phosphate + adenine</text>
        <dbReference type="Rhea" id="RHEA:11852"/>
        <dbReference type="ChEBI" id="CHEBI:16708"/>
        <dbReference type="ChEBI" id="CHEBI:17509"/>
        <dbReference type="ChEBI" id="CHEBI:43474"/>
        <dbReference type="ChEBI" id="CHEBI:58533"/>
        <dbReference type="EC" id="2.4.2.28"/>
    </reaction>
    <physiologicalReaction direction="left-to-right" evidence="12">
        <dbReference type="Rhea" id="RHEA:11853"/>
    </physiologicalReaction>
</comment>
<comment type="cofactor">
    <cofactor evidence="3">
        <name>Cu(2+)</name>
        <dbReference type="ChEBI" id="CHEBI:29036"/>
    </cofactor>
</comment>
<comment type="catalytic activity">
    <reaction evidence="11">
        <text>adenosine + phosphate = alpha-D-ribose 1-phosphate + adenine</text>
        <dbReference type="Rhea" id="RHEA:27642"/>
        <dbReference type="ChEBI" id="CHEBI:16335"/>
        <dbReference type="ChEBI" id="CHEBI:16708"/>
        <dbReference type="ChEBI" id="CHEBI:43474"/>
        <dbReference type="ChEBI" id="CHEBI:57720"/>
        <dbReference type="EC" id="2.4.2.1"/>
    </reaction>
    <physiologicalReaction direction="left-to-right" evidence="11">
        <dbReference type="Rhea" id="RHEA:27643"/>
    </physiologicalReaction>
</comment>
<dbReference type="InterPro" id="IPR003730">
    <property type="entry name" value="Cu_polyphenol_OxRdtase"/>
</dbReference>
<dbReference type="PANTHER" id="PTHR30616">
    <property type="entry name" value="UNCHARACTERIZED PROTEIN YFIH"/>
    <property type="match status" value="1"/>
</dbReference>
<evidence type="ECO:0000256" key="9">
    <source>
        <dbReference type="ARBA" id="ARBA00022833"/>
    </source>
</evidence>
<evidence type="ECO:0000256" key="4">
    <source>
        <dbReference type="ARBA" id="ARBA00003215"/>
    </source>
</evidence>
<reference evidence="15" key="1">
    <citation type="journal article" date="2019" name="Int. J. Syst. Evol. Microbiol.">
        <title>The Global Catalogue of Microorganisms (GCM) 10K type strain sequencing project: providing services to taxonomists for standard genome sequencing and annotation.</title>
        <authorList>
            <consortium name="The Broad Institute Genomics Platform"/>
            <consortium name="The Broad Institute Genome Sequencing Center for Infectious Disease"/>
            <person name="Wu L."/>
            <person name="Ma J."/>
        </authorList>
    </citation>
    <scope>NUCLEOTIDE SEQUENCE [LARGE SCALE GENOMIC DNA]</scope>
    <source>
        <strain evidence="15">KCTC 33575</strain>
    </source>
</reference>
<evidence type="ECO:0000256" key="11">
    <source>
        <dbReference type="ARBA" id="ARBA00048968"/>
    </source>
</evidence>
<keyword evidence="15" id="KW-1185">Reference proteome</keyword>
<keyword evidence="9" id="KW-0862">Zinc</keyword>
<evidence type="ECO:0000256" key="10">
    <source>
        <dbReference type="ARBA" id="ARBA00047989"/>
    </source>
</evidence>
<evidence type="ECO:0000313" key="14">
    <source>
        <dbReference type="EMBL" id="MFD2829817.1"/>
    </source>
</evidence>
<comment type="function">
    <text evidence="4">Purine nucleoside enzyme that catalyzes the phosphorolysis of adenosine and inosine nucleosides, yielding D-ribose 1-phosphate and the respective free bases, adenine and hypoxanthine. Also catalyzes the phosphorolysis of S-methyl-5'-thioadenosine into adenine and S-methyl-5-thio-alpha-D-ribose 1-phosphate. Also has adenosine deaminase activity.</text>
</comment>
<dbReference type="InterPro" id="IPR011324">
    <property type="entry name" value="Cytotoxic_necrot_fac-like_cat"/>
</dbReference>
<dbReference type="EMBL" id="JBHUOQ010000001">
    <property type="protein sequence ID" value="MFD2829817.1"/>
    <property type="molecule type" value="Genomic_DNA"/>
</dbReference>
<dbReference type="CDD" id="cd16833">
    <property type="entry name" value="YfiH"/>
    <property type="match status" value="1"/>
</dbReference>
<evidence type="ECO:0000256" key="13">
    <source>
        <dbReference type="RuleBase" id="RU361274"/>
    </source>
</evidence>
<keyword evidence="8" id="KW-0378">Hydrolase</keyword>
<evidence type="ECO:0000313" key="15">
    <source>
        <dbReference type="Proteomes" id="UP001597519"/>
    </source>
</evidence>
<evidence type="ECO:0000256" key="7">
    <source>
        <dbReference type="ARBA" id="ARBA00022723"/>
    </source>
</evidence>
<evidence type="ECO:0000256" key="5">
    <source>
        <dbReference type="ARBA" id="ARBA00007353"/>
    </source>
</evidence>
<comment type="catalytic activity">
    <reaction evidence="1">
        <text>inosine + phosphate = alpha-D-ribose 1-phosphate + hypoxanthine</text>
        <dbReference type="Rhea" id="RHEA:27646"/>
        <dbReference type="ChEBI" id="CHEBI:17368"/>
        <dbReference type="ChEBI" id="CHEBI:17596"/>
        <dbReference type="ChEBI" id="CHEBI:43474"/>
        <dbReference type="ChEBI" id="CHEBI:57720"/>
        <dbReference type="EC" id="2.4.2.1"/>
    </reaction>
    <physiologicalReaction direction="left-to-right" evidence="1">
        <dbReference type="Rhea" id="RHEA:27647"/>
    </physiologicalReaction>
</comment>
<organism evidence="14 15">
    <name type="scientific">Corticicoccus populi</name>
    <dbReference type="NCBI Taxonomy" id="1812821"/>
    <lineage>
        <taxon>Bacteria</taxon>
        <taxon>Bacillati</taxon>
        <taxon>Bacillota</taxon>
        <taxon>Bacilli</taxon>
        <taxon>Bacillales</taxon>
        <taxon>Staphylococcaceae</taxon>
        <taxon>Corticicoccus</taxon>
    </lineage>
</organism>
<comment type="similarity">
    <text evidence="5 13">Belongs to the purine nucleoside phosphorylase YfiH/LACC1 family.</text>
</comment>
<evidence type="ECO:0000256" key="8">
    <source>
        <dbReference type="ARBA" id="ARBA00022801"/>
    </source>
</evidence>
<protein>
    <recommendedName>
        <fullName evidence="13">Purine nucleoside phosphorylase</fullName>
    </recommendedName>
</protein>
<dbReference type="Pfam" id="PF02578">
    <property type="entry name" value="Cu-oxidase_4"/>
    <property type="match status" value="1"/>
</dbReference>
<proteinExistence type="inferred from homology"/>
<evidence type="ECO:0000256" key="3">
    <source>
        <dbReference type="ARBA" id="ARBA00001973"/>
    </source>
</evidence>
<comment type="cofactor">
    <cofactor evidence="2">
        <name>Zn(2+)</name>
        <dbReference type="ChEBI" id="CHEBI:29105"/>
    </cofactor>
</comment>
<keyword evidence="6" id="KW-0808">Transferase</keyword>
<dbReference type="NCBIfam" id="TIGR00726">
    <property type="entry name" value="peptidoglycan editing factor PgeF"/>
    <property type="match status" value="1"/>
</dbReference>